<dbReference type="AlphaFoldDB" id="A0A413R5S9"/>
<dbReference type="Pfam" id="PF05043">
    <property type="entry name" value="Mga"/>
    <property type="match status" value="1"/>
</dbReference>
<dbReference type="PROSITE" id="PS51372">
    <property type="entry name" value="PRD_2"/>
    <property type="match status" value="2"/>
</dbReference>
<dbReference type="InterPro" id="IPR007737">
    <property type="entry name" value="Mga_HTH"/>
</dbReference>
<feature type="domain" description="PRD" evidence="6">
    <location>
        <begin position="288"/>
        <end position="394"/>
    </location>
</feature>
<proteinExistence type="predicted"/>
<keyword evidence="8" id="KW-1185">Reference proteome</keyword>
<feature type="domain" description="PTS EIIA type-2" evidence="5">
    <location>
        <begin position="495"/>
        <end position="634"/>
    </location>
</feature>
<dbReference type="SUPFAM" id="SSF55804">
    <property type="entry name" value="Phoshotransferase/anion transport protein"/>
    <property type="match status" value="1"/>
</dbReference>
<dbReference type="Gene3D" id="3.40.50.2300">
    <property type="match status" value="1"/>
</dbReference>
<comment type="caution">
    <text evidence="7">The sequence shown here is derived from an EMBL/GenBank/DDBJ whole genome shotgun (WGS) entry which is preliminary data.</text>
</comment>
<name>A0A413R5S9_9FIRM</name>
<protein>
    <submittedName>
        <fullName evidence="7">PRD domain-containing protein</fullName>
    </submittedName>
</protein>
<keyword evidence="1" id="KW-0677">Repeat</keyword>
<dbReference type="Proteomes" id="UP000284779">
    <property type="component" value="Unassembled WGS sequence"/>
</dbReference>
<organism evidence="7 8">
    <name type="scientific">Eubacterium ventriosum</name>
    <dbReference type="NCBI Taxonomy" id="39496"/>
    <lineage>
        <taxon>Bacteria</taxon>
        <taxon>Bacillati</taxon>
        <taxon>Bacillota</taxon>
        <taxon>Clostridia</taxon>
        <taxon>Eubacteriales</taxon>
        <taxon>Eubacteriaceae</taxon>
        <taxon>Eubacterium</taxon>
    </lineage>
</organism>
<dbReference type="PANTHER" id="PTHR30185">
    <property type="entry name" value="CRYPTIC BETA-GLUCOSIDE BGL OPERON ANTITERMINATOR"/>
    <property type="match status" value="1"/>
</dbReference>
<evidence type="ECO:0000313" key="8">
    <source>
        <dbReference type="Proteomes" id="UP000284779"/>
    </source>
</evidence>
<dbReference type="Pfam" id="PF00359">
    <property type="entry name" value="PTS_EIIA_2"/>
    <property type="match status" value="1"/>
</dbReference>
<dbReference type="InterPro" id="IPR002178">
    <property type="entry name" value="PTS_EIIA_type-2_dom"/>
</dbReference>
<evidence type="ECO:0000256" key="3">
    <source>
        <dbReference type="ARBA" id="ARBA00023159"/>
    </source>
</evidence>
<dbReference type="Gene3D" id="1.10.10.10">
    <property type="entry name" value="Winged helix-like DNA-binding domain superfamily/Winged helix DNA-binding domain"/>
    <property type="match status" value="2"/>
</dbReference>
<reference evidence="7 8" key="1">
    <citation type="submission" date="2018-08" db="EMBL/GenBank/DDBJ databases">
        <title>A genome reference for cultivated species of the human gut microbiota.</title>
        <authorList>
            <person name="Zou Y."/>
            <person name="Xue W."/>
            <person name="Luo G."/>
        </authorList>
    </citation>
    <scope>NUCLEOTIDE SEQUENCE [LARGE SCALE GENOMIC DNA]</scope>
    <source>
        <strain evidence="7 8">AM44-11BH</strain>
    </source>
</reference>
<evidence type="ECO:0000259" key="6">
    <source>
        <dbReference type="PROSITE" id="PS51372"/>
    </source>
</evidence>
<sequence>MRRNKSKDILDYFINHYPQSLSIKKISDKFGVSERQIKNYIKQINENNSQKELILQNDNGDYFLCDDFRDMTKETSHPEYLPKERVSTIISMLVLSDTPINIFDLADELYVSRPTVESDLLKVRRTISPFKLTLDTKNDVVSISGTEKDKRRLVSYMITNETNSGLMNIEQNKFLNDSYHVDFIKDNLRIIFNQCNFVFNDYSLNNIVLHLIITIDRLKSKCSIDEVLPPNLTTHVEQQAARMIADFLSKNYDVAFSDYELRNLIIFLSCNLSTVNYNFVNEKNLSSYVSSESNYLARLILLKISDYYFLDDFDEIFATRFILHINNLLKRLRSNFSVRNPMAKDIMKTYPLIFDISVFVADIIQQETGYVINRDEISLIALHIGSFIESSKANKSKLSAIYVYSDYHQIYQYNITKLQKKYSDSINLMYSMSVEDFYSSNFSVDMIISEHPLDKGNPIVVSPFITDNELDRITNYTEHLIKQKDIKQFDISFQAMFNKNLFFRNVEGNDEFNIIENILNKIEPFDYFNSTFKENVLQREKLSSTCFQHGIAIPHSISQQVNKSFISFTCFDKYQQWGDDQVKLVIIIGIAYHERKIFRSVFNHLVKFFTDQASIQMISKCRTYEELVKTVSNLQKE</sequence>
<gene>
    <name evidence="7" type="ORF">DW944_10605</name>
</gene>
<dbReference type="InterPro" id="IPR011608">
    <property type="entry name" value="PRD"/>
</dbReference>
<dbReference type="PANTHER" id="PTHR30185:SF12">
    <property type="entry name" value="TRANSCRIPTIONAL REGULATOR MANR"/>
    <property type="match status" value="1"/>
</dbReference>
<dbReference type="GO" id="GO:0006355">
    <property type="term" value="P:regulation of DNA-templated transcription"/>
    <property type="evidence" value="ECO:0007669"/>
    <property type="project" value="InterPro"/>
</dbReference>
<dbReference type="RefSeq" id="WP_117971420.1">
    <property type="nucleotide sequence ID" value="NZ_QSFD01000011.1"/>
</dbReference>
<dbReference type="Gene3D" id="3.40.930.10">
    <property type="entry name" value="Mannitol-specific EII, Chain A"/>
    <property type="match status" value="1"/>
</dbReference>
<keyword evidence="2" id="KW-0805">Transcription regulation</keyword>
<dbReference type="InterPro" id="IPR036388">
    <property type="entry name" value="WH-like_DNA-bd_sf"/>
</dbReference>
<dbReference type="InterPro" id="IPR016152">
    <property type="entry name" value="PTrfase/Anion_transptr"/>
</dbReference>
<dbReference type="InterPro" id="IPR050661">
    <property type="entry name" value="BglG_antiterminators"/>
</dbReference>
<dbReference type="Gene3D" id="1.10.1790.10">
    <property type="entry name" value="PRD domain"/>
    <property type="match status" value="2"/>
</dbReference>
<evidence type="ECO:0000259" key="5">
    <source>
        <dbReference type="PROSITE" id="PS51094"/>
    </source>
</evidence>
<evidence type="ECO:0000256" key="4">
    <source>
        <dbReference type="ARBA" id="ARBA00023163"/>
    </source>
</evidence>
<dbReference type="PROSITE" id="PS51094">
    <property type="entry name" value="PTS_EIIA_TYPE_2"/>
    <property type="match status" value="1"/>
</dbReference>
<dbReference type="InterPro" id="IPR036634">
    <property type="entry name" value="PRD_sf"/>
</dbReference>
<evidence type="ECO:0000256" key="2">
    <source>
        <dbReference type="ARBA" id="ARBA00023015"/>
    </source>
</evidence>
<dbReference type="SUPFAM" id="SSF63520">
    <property type="entry name" value="PTS-regulatory domain, PRD"/>
    <property type="match status" value="2"/>
</dbReference>
<evidence type="ECO:0000313" key="7">
    <source>
        <dbReference type="EMBL" id="RHA17133.1"/>
    </source>
</evidence>
<dbReference type="EMBL" id="QSFD01000011">
    <property type="protein sequence ID" value="RHA17133.1"/>
    <property type="molecule type" value="Genomic_DNA"/>
</dbReference>
<feature type="domain" description="PRD" evidence="6">
    <location>
        <begin position="175"/>
        <end position="278"/>
    </location>
</feature>
<dbReference type="Pfam" id="PF00874">
    <property type="entry name" value="PRD"/>
    <property type="match status" value="2"/>
</dbReference>
<evidence type="ECO:0000256" key="1">
    <source>
        <dbReference type="ARBA" id="ARBA00022737"/>
    </source>
</evidence>
<keyword evidence="3" id="KW-0010">Activator</keyword>
<accession>A0A413R5S9</accession>
<keyword evidence="4" id="KW-0804">Transcription</keyword>